<dbReference type="Proteomes" id="UP001159363">
    <property type="component" value="Chromosome 2"/>
</dbReference>
<gene>
    <name evidence="1" type="ORF">PR048_005996</name>
</gene>
<dbReference type="EMBL" id="JARBHB010000002">
    <property type="protein sequence ID" value="KAJ8893405.1"/>
    <property type="molecule type" value="Genomic_DNA"/>
</dbReference>
<proteinExistence type="predicted"/>
<dbReference type="PANTHER" id="PTHR10773">
    <property type="entry name" value="DNA-DIRECTED RNA POLYMERASES I, II, AND III SUBUNIT RPABC2"/>
    <property type="match status" value="1"/>
</dbReference>
<evidence type="ECO:0000313" key="2">
    <source>
        <dbReference type="Proteomes" id="UP001159363"/>
    </source>
</evidence>
<feature type="non-terminal residue" evidence="1">
    <location>
        <position position="252"/>
    </location>
</feature>
<dbReference type="PANTHER" id="PTHR10773:SF19">
    <property type="match status" value="1"/>
</dbReference>
<evidence type="ECO:0000313" key="1">
    <source>
        <dbReference type="EMBL" id="KAJ8893405.1"/>
    </source>
</evidence>
<accession>A0ABQ9I9Q9</accession>
<organism evidence="1 2">
    <name type="scientific">Dryococelus australis</name>
    <dbReference type="NCBI Taxonomy" id="614101"/>
    <lineage>
        <taxon>Eukaryota</taxon>
        <taxon>Metazoa</taxon>
        <taxon>Ecdysozoa</taxon>
        <taxon>Arthropoda</taxon>
        <taxon>Hexapoda</taxon>
        <taxon>Insecta</taxon>
        <taxon>Pterygota</taxon>
        <taxon>Neoptera</taxon>
        <taxon>Polyneoptera</taxon>
        <taxon>Phasmatodea</taxon>
        <taxon>Verophasmatodea</taxon>
        <taxon>Anareolatae</taxon>
        <taxon>Phasmatidae</taxon>
        <taxon>Eurycanthinae</taxon>
        <taxon>Dryococelus</taxon>
    </lineage>
</organism>
<keyword evidence="2" id="KW-1185">Reference proteome</keyword>
<comment type="caution">
    <text evidence="1">The sequence shown here is derived from an EMBL/GenBank/DDBJ whole genome shotgun (WGS) entry which is preliminary data.</text>
</comment>
<protein>
    <submittedName>
        <fullName evidence="1">Uncharacterized protein</fullName>
    </submittedName>
</protein>
<reference evidence="1 2" key="1">
    <citation type="submission" date="2023-02" db="EMBL/GenBank/DDBJ databases">
        <title>LHISI_Scaffold_Assembly.</title>
        <authorList>
            <person name="Stuart O.P."/>
            <person name="Cleave R."/>
            <person name="Magrath M.J.L."/>
            <person name="Mikheyev A.S."/>
        </authorList>
    </citation>
    <scope>NUCLEOTIDE SEQUENCE [LARGE SCALE GENOMIC DNA]</scope>
    <source>
        <strain evidence="1">Daus_M_001</strain>
        <tissue evidence="1">Leg muscle</tissue>
    </source>
</reference>
<sequence>MFFTQTLRISVDRIDGYLNKYKSDNRGKVSGVNRLNERKVGEVISLINRFPRNKSHYCRAHTSSNFLPQHVTINVMYDLYKNEYSEPVSLPFYKKIFCSKFNLWRKPLKDICNVCDALNTRMKDHDVPDLRQKLEAHKEAAEMARTEMKNDINHASVFTDLALWLYNCGIHDGSSKNGYCYIWVEGQAGRGAQEVGLCLRKHLMEHLPEGKKHLILWSDSCRGQNRNIKLVLMLKAVLASHPTLETDIVFVT</sequence>
<name>A0ABQ9I9Q9_9NEOP</name>